<dbReference type="Pfam" id="PF01256">
    <property type="entry name" value="Carb_kinase"/>
    <property type="match status" value="1"/>
</dbReference>
<keyword evidence="3 6" id="KW-0521">NADP</keyword>
<accession>A0A239C794</accession>
<feature type="binding site" evidence="6">
    <location>
        <position position="118"/>
    </location>
    <ligand>
        <name>(6S)-NADPHX</name>
        <dbReference type="ChEBI" id="CHEBI:64076"/>
    </ligand>
</feature>
<reference evidence="8 9" key="1">
    <citation type="submission" date="2017-06" db="EMBL/GenBank/DDBJ databases">
        <authorList>
            <person name="Kim H.J."/>
            <person name="Triplett B.A."/>
        </authorList>
    </citation>
    <scope>NUCLEOTIDE SEQUENCE [LARGE SCALE GENOMIC DNA]</scope>
    <source>
        <strain evidence="8 9">U15</strain>
    </source>
</reference>
<dbReference type="Gene3D" id="3.40.1190.20">
    <property type="match status" value="1"/>
</dbReference>
<proteinExistence type="inferred from homology"/>
<dbReference type="InterPro" id="IPR000631">
    <property type="entry name" value="CARKD"/>
</dbReference>
<protein>
    <recommendedName>
        <fullName evidence="6">ADP-dependent (S)-NAD(P)H-hydrate dehydratase</fullName>
        <ecNumber evidence="6">4.2.1.136</ecNumber>
    </recommendedName>
    <alternativeName>
        <fullName evidence="6">ADP-dependent NAD(P)HX dehydratase</fullName>
    </alternativeName>
</protein>
<dbReference type="PANTHER" id="PTHR12592:SF0">
    <property type="entry name" value="ATP-DEPENDENT (S)-NAD(P)H-HYDRATE DEHYDRATASE"/>
    <property type="match status" value="1"/>
</dbReference>
<dbReference type="InterPro" id="IPR029056">
    <property type="entry name" value="Ribokinase-like"/>
</dbReference>
<comment type="similarity">
    <text evidence="6">Belongs to the NnrD/CARKD family.</text>
</comment>
<evidence type="ECO:0000313" key="8">
    <source>
        <dbReference type="EMBL" id="SNS15538.1"/>
    </source>
</evidence>
<keyword evidence="4 6" id="KW-0520">NAD</keyword>
<dbReference type="EMBL" id="FZOT01000001">
    <property type="protein sequence ID" value="SNS15538.1"/>
    <property type="molecule type" value="Genomic_DNA"/>
</dbReference>
<dbReference type="GO" id="GO:0016301">
    <property type="term" value="F:kinase activity"/>
    <property type="evidence" value="ECO:0007669"/>
    <property type="project" value="UniProtKB-KW"/>
</dbReference>
<evidence type="ECO:0000256" key="2">
    <source>
        <dbReference type="ARBA" id="ARBA00022840"/>
    </source>
</evidence>
<keyword evidence="5 6" id="KW-0456">Lyase</keyword>
<evidence type="ECO:0000313" key="9">
    <source>
        <dbReference type="Proteomes" id="UP000198284"/>
    </source>
</evidence>
<dbReference type="Proteomes" id="UP000198284">
    <property type="component" value="Unassembled WGS sequence"/>
</dbReference>
<dbReference type="EC" id="4.2.1.136" evidence="6"/>
<keyword evidence="1 6" id="KW-0547">Nucleotide-binding</keyword>
<keyword evidence="9" id="KW-1185">Reference proteome</keyword>
<comment type="catalytic activity">
    <reaction evidence="6">
        <text>(6S)-NADPHX + ADP = AMP + phosphate + NADPH + H(+)</text>
        <dbReference type="Rhea" id="RHEA:32235"/>
        <dbReference type="ChEBI" id="CHEBI:15378"/>
        <dbReference type="ChEBI" id="CHEBI:43474"/>
        <dbReference type="ChEBI" id="CHEBI:57783"/>
        <dbReference type="ChEBI" id="CHEBI:64076"/>
        <dbReference type="ChEBI" id="CHEBI:456215"/>
        <dbReference type="ChEBI" id="CHEBI:456216"/>
        <dbReference type="EC" id="4.2.1.136"/>
    </reaction>
</comment>
<comment type="cofactor">
    <cofactor evidence="6">
        <name>Mg(2+)</name>
        <dbReference type="ChEBI" id="CHEBI:18420"/>
    </cofactor>
</comment>
<evidence type="ECO:0000256" key="1">
    <source>
        <dbReference type="ARBA" id="ARBA00022741"/>
    </source>
</evidence>
<comment type="subunit">
    <text evidence="6">Homotetramer.</text>
</comment>
<dbReference type="GO" id="GO:0110051">
    <property type="term" value="P:metabolite repair"/>
    <property type="evidence" value="ECO:0007669"/>
    <property type="project" value="TreeGrafter"/>
</dbReference>
<dbReference type="PROSITE" id="PS51383">
    <property type="entry name" value="YJEF_C_3"/>
    <property type="match status" value="1"/>
</dbReference>
<dbReference type="RefSeq" id="WP_089397499.1">
    <property type="nucleotide sequence ID" value="NZ_FZOT01000001.1"/>
</dbReference>
<keyword evidence="8" id="KW-0808">Transferase</keyword>
<dbReference type="GO" id="GO:0005524">
    <property type="term" value="F:ATP binding"/>
    <property type="evidence" value="ECO:0007669"/>
    <property type="project" value="UniProtKB-KW"/>
</dbReference>
<feature type="binding site" evidence="6">
    <location>
        <position position="233"/>
    </location>
    <ligand>
        <name>(6S)-NADPHX</name>
        <dbReference type="ChEBI" id="CHEBI:64076"/>
    </ligand>
</feature>
<comment type="function">
    <text evidence="6">Catalyzes the dehydration of the S-form of NAD(P)HX at the expense of ADP, which is converted to AMP. Together with NAD(P)HX epimerase, which catalyzes the epimerization of the S- and R-forms, the enzyme allows the repair of both epimers of NAD(P)HX, a damaged form of NAD(P)H that is a result of enzymatic or heat-dependent hydration.</text>
</comment>
<dbReference type="SUPFAM" id="SSF53613">
    <property type="entry name" value="Ribokinase-like"/>
    <property type="match status" value="1"/>
</dbReference>
<dbReference type="GO" id="GO:0052855">
    <property type="term" value="F:ADP-dependent NAD(P)H-hydrate dehydratase activity"/>
    <property type="evidence" value="ECO:0007669"/>
    <property type="project" value="UniProtKB-UniRule"/>
</dbReference>
<evidence type="ECO:0000256" key="6">
    <source>
        <dbReference type="HAMAP-Rule" id="MF_01965"/>
    </source>
</evidence>
<keyword evidence="2 6" id="KW-0067">ATP-binding</keyword>
<dbReference type="AlphaFoldDB" id="A0A239C794"/>
<name>A0A239C794_9BURK</name>
<dbReference type="PANTHER" id="PTHR12592">
    <property type="entry name" value="ATP-DEPENDENT (S)-NAD(P)H-HYDRATE DEHYDRATASE FAMILY MEMBER"/>
    <property type="match status" value="1"/>
</dbReference>
<gene>
    <name evidence="6" type="primary">nnrD</name>
    <name evidence="8" type="ORF">SAMN06265795_101277</name>
</gene>
<dbReference type="HAMAP" id="MF_01965">
    <property type="entry name" value="NADHX_dehydratase"/>
    <property type="match status" value="1"/>
</dbReference>
<dbReference type="GO" id="GO:0052856">
    <property type="term" value="F:NAD(P)HX epimerase activity"/>
    <property type="evidence" value="ECO:0007669"/>
    <property type="project" value="TreeGrafter"/>
</dbReference>
<evidence type="ECO:0000259" key="7">
    <source>
        <dbReference type="PROSITE" id="PS51383"/>
    </source>
</evidence>
<evidence type="ECO:0000256" key="4">
    <source>
        <dbReference type="ARBA" id="ARBA00023027"/>
    </source>
</evidence>
<feature type="binding site" evidence="6">
    <location>
        <position position="232"/>
    </location>
    <ligand>
        <name>AMP</name>
        <dbReference type="ChEBI" id="CHEBI:456215"/>
    </ligand>
</feature>
<dbReference type="GO" id="GO:0046496">
    <property type="term" value="P:nicotinamide nucleotide metabolic process"/>
    <property type="evidence" value="ECO:0007669"/>
    <property type="project" value="UniProtKB-UniRule"/>
</dbReference>
<sequence length="295" mass="30591">MTEPDGEIQLIDDDSLRAWPLPMPAMEGDKEERGRALIVAGSREMPGAALLAVNAALRAGAGKVTLATGESIALHLAIALPEARVVALPETDDGAIAPELGPLRELAPRYAAVLIGPGMQNEEATCALAAALLPLVREASVVIDASAMAVLANGRRIDSPVLITPHAGEMAHLSGDDKESIQRDPLDAARRAARRWNVLVAMKGATTFVAHPDGRAWRHDGGNVGLAVSGSGDTLAGIIVGLAARGAPLEQACAWGVALHARAGERLSIADGLLGYLARDIPAQVPGLMRSLRSN</sequence>
<organism evidence="8 9">
    <name type="scientific">Noviherbaspirillum humi</name>
    <dbReference type="NCBI Taxonomy" id="1688639"/>
    <lineage>
        <taxon>Bacteria</taxon>
        <taxon>Pseudomonadati</taxon>
        <taxon>Pseudomonadota</taxon>
        <taxon>Betaproteobacteria</taxon>
        <taxon>Burkholderiales</taxon>
        <taxon>Oxalobacteraceae</taxon>
        <taxon>Noviherbaspirillum</taxon>
    </lineage>
</organism>
<evidence type="ECO:0000256" key="3">
    <source>
        <dbReference type="ARBA" id="ARBA00022857"/>
    </source>
</evidence>
<evidence type="ECO:0000256" key="5">
    <source>
        <dbReference type="ARBA" id="ARBA00023239"/>
    </source>
</evidence>
<feature type="binding site" evidence="6">
    <location>
        <begin position="203"/>
        <end position="207"/>
    </location>
    <ligand>
        <name>AMP</name>
        <dbReference type="ChEBI" id="CHEBI:456215"/>
    </ligand>
</feature>
<feature type="binding site" evidence="6">
    <location>
        <position position="166"/>
    </location>
    <ligand>
        <name>(6S)-NADPHX</name>
        <dbReference type="ChEBI" id="CHEBI:64076"/>
    </ligand>
</feature>
<dbReference type="CDD" id="cd01171">
    <property type="entry name" value="YXKO-related"/>
    <property type="match status" value="1"/>
</dbReference>
<feature type="domain" description="YjeF C-terminal" evidence="7">
    <location>
        <begin position="13"/>
        <end position="292"/>
    </location>
</feature>
<keyword evidence="8" id="KW-0418">Kinase</keyword>
<feature type="binding site" evidence="6">
    <location>
        <position position="48"/>
    </location>
    <ligand>
        <name>(6S)-NADPHX</name>
        <dbReference type="ChEBI" id="CHEBI:64076"/>
    </ligand>
</feature>
<comment type="catalytic activity">
    <reaction evidence="6">
        <text>(6S)-NADHX + ADP = AMP + phosphate + NADH + H(+)</text>
        <dbReference type="Rhea" id="RHEA:32223"/>
        <dbReference type="ChEBI" id="CHEBI:15378"/>
        <dbReference type="ChEBI" id="CHEBI:43474"/>
        <dbReference type="ChEBI" id="CHEBI:57945"/>
        <dbReference type="ChEBI" id="CHEBI:64074"/>
        <dbReference type="ChEBI" id="CHEBI:456215"/>
        <dbReference type="ChEBI" id="CHEBI:456216"/>
        <dbReference type="EC" id="4.2.1.136"/>
    </reaction>
</comment>
<dbReference type="NCBIfam" id="TIGR00196">
    <property type="entry name" value="yjeF_cterm"/>
    <property type="match status" value="1"/>
</dbReference>
<dbReference type="OrthoDB" id="9806925at2"/>